<gene>
    <name evidence="7" type="ORF">ACJRO7_008851</name>
</gene>
<comment type="similarity">
    <text evidence="2">Belongs to the iron/ascorbate-dependent oxidoreductase family.</text>
</comment>
<dbReference type="EMBL" id="JBJKBG010000011">
    <property type="protein sequence ID" value="KAL3717338.1"/>
    <property type="molecule type" value="Genomic_DNA"/>
</dbReference>
<dbReference type="InterPro" id="IPR005123">
    <property type="entry name" value="Oxoglu/Fe-dep_dioxygenase_dom"/>
</dbReference>
<dbReference type="Proteomes" id="UP001634007">
    <property type="component" value="Unassembled WGS sequence"/>
</dbReference>
<evidence type="ECO:0000256" key="4">
    <source>
        <dbReference type="ARBA" id="ARBA00023002"/>
    </source>
</evidence>
<dbReference type="PROSITE" id="PS51471">
    <property type="entry name" value="FE2OG_OXY"/>
    <property type="match status" value="2"/>
</dbReference>
<protein>
    <recommendedName>
        <fullName evidence="6">Fe2OG dioxygenase domain-containing protein</fullName>
    </recommendedName>
</protein>
<keyword evidence="8" id="KW-1185">Reference proteome</keyword>
<evidence type="ECO:0000259" key="6">
    <source>
        <dbReference type="PROSITE" id="PS51471"/>
    </source>
</evidence>
<comment type="caution">
    <text evidence="7">The sequence shown here is derived from an EMBL/GenBank/DDBJ whole genome shotgun (WGS) entry which is preliminary data.</text>
</comment>
<accession>A0ABD3IUG9</accession>
<reference evidence="7 8" key="1">
    <citation type="submission" date="2024-11" db="EMBL/GenBank/DDBJ databases">
        <title>Chromosome-level genome assembly of Eucalyptus globulus Labill. provides insights into its genome evolution.</title>
        <authorList>
            <person name="Li X."/>
        </authorList>
    </citation>
    <scope>NUCLEOTIDE SEQUENCE [LARGE SCALE GENOMIC DNA]</scope>
    <source>
        <strain evidence="7">CL2024</strain>
        <tissue evidence="7">Fresh tender leaves</tissue>
    </source>
</reference>
<feature type="domain" description="Fe2OG dioxygenase" evidence="6">
    <location>
        <begin position="221"/>
        <end position="322"/>
    </location>
</feature>
<name>A0ABD3IUG9_EUCGL</name>
<keyword evidence="5" id="KW-0408">Iron</keyword>
<comment type="cofactor">
    <cofactor evidence="1">
        <name>Fe cation</name>
        <dbReference type="ChEBI" id="CHEBI:24875"/>
    </cofactor>
</comment>
<dbReference type="InterPro" id="IPR044861">
    <property type="entry name" value="IPNS-like_FE2OG_OXY"/>
</dbReference>
<dbReference type="SUPFAM" id="SSF51197">
    <property type="entry name" value="Clavaminate synthase-like"/>
    <property type="match status" value="2"/>
</dbReference>
<proteinExistence type="inferred from homology"/>
<dbReference type="Gene3D" id="2.60.120.330">
    <property type="entry name" value="B-lactam Antibiotic, Isopenicillin N Synthase, Chain"/>
    <property type="match status" value="2"/>
</dbReference>
<sequence>MQTLPSPGESITCSGPHYDRAKEAKEFDETKAGVKGLIDSGVAKVPRLFLHPPQNLRDVSSDTEGSATDLKVPIIDMMGCQDSRLRRDVVDDLRRASETWGFFQIINHGIPVDVMDGVLEAVKQFHEQPEGVKGEWYSRDDARKFRYYSNGDLFLSKAATWKDTLLFDFPFGEPDREAVPLLFREPVFEYEKHVEKLKRSLSELLSEALGLDSGYLGDIECMDSKRIVSHYYPTCPEPELTLGTINHSDATYLTLLLQNHHGGLQVRHQDQWVDVSPVPGAILANIGDLMQLVSNDKFKSVEHRVLARKAGPRVSVACFLVPGETQMSKPYGPIKELLDEDNPPMYRETTFTEYFGFYLSSGNGLNGESVLPHFRMQILPSPEESITCSGPHYDRAKEAKEFDETKAGVKGLIDSGVAKVPRLFIHPPQNLRDVSSDTEGSATDLKVPIIDMMGCQDSRLRRDVVDDLRRASETWGFFQIINHGIPVDVMDGVLEAVKQFHEQPEGVKGEWYSRDDARKFRYYSNGDLFWSKAATWKDTLLFDFSFGEPDREAVPLLFREPVFEYEKHVEKLKRSLSELLSEALGLDSGYLGDIECMDSKRIVSHYYPTCPEPELTLGTINHSDATYLTLLLQNHHGGLQVRHQDQWVDVSPVPGAILANIGDLMQLVSNDKFKSVEHRVLARKAGPRVSVACFLVPGETQMSKPYGPIKELLDEDNPPMYRETTFTEYFGFYLSSGNGLNGESVLPHFRVSEPK</sequence>
<dbReference type="FunFam" id="2.60.120.330:FF:000005">
    <property type="entry name" value="1-aminocyclopropane-1-carboxylate oxidase homolog 1"/>
    <property type="match status" value="2"/>
</dbReference>
<evidence type="ECO:0000256" key="3">
    <source>
        <dbReference type="ARBA" id="ARBA00022723"/>
    </source>
</evidence>
<dbReference type="GO" id="GO:0051213">
    <property type="term" value="F:dioxygenase activity"/>
    <property type="evidence" value="ECO:0007669"/>
    <property type="project" value="UniProtKB-ARBA"/>
</dbReference>
<dbReference type="Pfam" id="PF03171">
    <property type="entry name" value="2OG-FeII_Oxy"/>
    <property type="match status" value="2"/>
</dbReference>
<keyword evidence="3" id="KW-0479">Metal-binding</keyword>
<dbReference type="PANTHER" id="PTHR10209">
    <property type="entry name" value="OXIDOREDUCTASE, 2OG-FE II OXYGENASE FAMILY PROTEIN"/>
    <property type="match status" value="1"/>
</dbReference>
<dbReference type="InterPro" id="IPR027443">
    <property type="entry name" value="IPNS-like_sf"/>
</dbReference>
<dbReference type="Pfam" id="PF14226">
    <property type="entry name" value="DIOX_N"/>
    <property type="match status" value="2"/>
</dbReference>
<feature type="domain" description="Fe2OG dioxygenase" evidence="6">
    <location>
        <begin position="596"/>
        <end position="697"/>
    </location>
</feature>
<evidence type="ECO:0000256" key="2">
    <source>
        <dbReference type="ARBA" id="ARBA00008056"/>
    </source>
</evidence>
<evidence type="ECO:0000313" key="7">
    <source>
        <dbReference type="EMBL" id="KAL3717338.1"/>
    </source>
</evidence>
<dbReference type="AlphaFoldDB" id="A0ABD3IUG9"/>
<evidence type="ECO:0000256" key="5">
    <source>
        <dbReference type="ARBA" id="ARBA00023004"/>
    </source>
</evidence>
<dbReference type="PANTHER" id="PTHR10209:SF714">
    <property type="entry name" value="1-AMINOCYCLOPROPANE-1-CARBOXYLATE OXIDASE HOMOLOG 11-RELATED"/>
    <property type="match status" value="1"/>
</dbReference>
<organism evidence="7 8">
    <name type="scientific">Eucalyptus globulus</name>
    <name type="common">Tasmanian blue gum</name>
    <dbReference type="NCBI Taxonomy" id="34317"/>
    <lineage>
        <taxon>Eukaryota</taxon>
        <taxon>Viridiplantae</taxon>
        <taxon>Streptophyta</taxon>
        <taxon>Embryophyta</taxon>
        <taxon>Tracheophyta</taxon>
        <taxon>Spermatophyta</taxon>
        <taxon>Magnoliopsida</taxon>
        <taxon>eudicotyledons</taxon>
        <taxon>Gunneridae</taxon>
        <taxon>Pentapetalae</taxon>
        <taxon>rosids</taxon>
        <taxon>malvids</taxon>
        <taxon>Myrtales</taxon>
        <taxon>Myrtaceae</taxon>
        <taxon>Myrtoideae</taxon>
        <taxon>Eucalypteae</taxon>
        <taxon>Eucalyptus</taxon>
    </lineage>
</organism>
<dbReference type="InterPro" id="IPR026992">
    <property type="entry name" value="DIOX_N"/>
</dbReference>
<evidence type="ECO:0000256" key="1">
    <source>
        <dbReference type="ARBA" id="ARBA00001962"/>
    </source>
</evidence>
<dbReference type="GO" id="GO:0046872">
    <property type="term" value="F:metal ion binding"/>
    <property type="evidence" value="ECO:0007669"/>
    <property type="project" value="UniProtKB-KW"/>
</dbReference>
<keyword evidence="4" id="KW-0560">Oxidoreductase</keyword>
<evidence type="ECO:0000313" key="8">
    <source>
        <dbReference type="Proteomes" id="UP001634007"/>
    </source>
</evidence>